<dbReference type="EC" id="2.4.2.31" evidence="12"/>
<dbReference type="InterPro" id="IPR008893">
    <property type="entry name" value="WGR_domain"/>
</dbReference>
<evidence type="ECO:0000256" key="13">
    <source>
        <dbReference type="SAM" id="MobiDB-lite"/>
    </source>
</evidence>
<accession>A0A0M0JWT7</accession>
<dbReference type="InterPro" id="IPR000768">
    <property type="entry name" value="ART"/>
</dbReference>
<dbReference type="SMART" id="SM00513">
    <property type="entry name" value="SAP"/>
    <property type="match status" value="1"/>
</dbReference>
<feature type="region of interest" description="Disordered" evidence="13">
    <location>
        <begin position="264"/>
        <end position="283"/>
    </location>
</feature>
<dbReference type="GO" id="GO:0070212">
    <property type="term" value="P:protein poly-ADP-ribosylation"/>
    <property type="evidence" value="ECO:0007669"/>
    <property type="project" value="TreeGrafter"/>
</dbReference>
<dbReference type="GO" id="GO:0106274">
    <property type="term" value="F:NAD+-protein-arginine ADP-ribosyltransferase activity"/>
    <property type="evidence" value="ECO:0007669"/>
    <property type="project" value="UniProtKB-EC"/>
</dbReference>
<comment type="similarity">
    <text evidence="2 12">Belongs to the Arg-specific ADP-ribosyltransferase family.</text>
</comment>
<evidence type="ECO:0000259" key="15">
    <source>
        <dbReference type="PROSITE" id="PS50800"/>
    </source>
</evidence>
<dbReference type="GO" id="GO:0003677">
    <property type="term" value="F:DNA binding"/>
    <property type="evidence" value="ECO:0007669"/>
    <property type="project" value="InterPro"/>
</dbReference>
<dbReference type="Gene3D" id="3.90.176.10">
    <property type="entry name" value="Toxin ADP-ribosyltransferase, Chain A, domain 1"/>
    <property type="match status" value="1"/>
</dbReference>
<dbReference type="Gene3D" id="3.30.1740.10">
    <property type="entry name" value="Zinc finger, PARP-type"/>
    <property type="match status" value="2"/>
</dbReference>
<gene>
    <name evidence="17" type="ORF">Ctob_013609</name>
</gene>
<evidence type="ECO:0000256" key="4">
    <source>
        <dbReference type="ARBA" id="ARBA00022679"/>
    </source>
</evidence>
<dbReference type="Pfam" id="PF00645">
    <property type="entry name" value="zf-PARP"/>
    <property type="match status" value="2"/>
</dbReference>
<dbReference type="OrthoDB" id="76871at2759"/>
<organism evidence="17 18">
    <name type="scientific">Chrysochromulina tobinii</name>
    <dbReference type="NCBI Taxonomy" id="1460289"/>
    <lineage>
        <taxon>Eukaryota</taxon>
        <taxon>Haptista</taxon>
        <taxon>Haptophyta</taxon>
        <taxon>Prymnesiophyceae</taxon>
        <taxon>Prymnesiales</taxon>
        <taxon>Chrysochromulinaceae</taxon>
        <taxon>Chrysochromulina</taxon>
    </lineage>
</organism>
<feature type="region of interest" description="Disordered" evidence="13">
    <location>
        <begin position="1"/>
        <end position="83"/>
    </location>
</feature>
<feature type="domain" description="PARP-type" evidence="14">
    <location>
        <begin position="91"/>
        <end position="170"/>
    </location>
</feature>
<dbReference type="Pfam" id="PF05406">
    <property type="entry name" value="WGR"/>
    <property type="match status" value="1"/>
</dbReference>
<sequence>MPPRGKGKQKAEPDADVEDEAPAAKKPKGKQKAEPDADVEDEAPAAKKPKGKQKAEPDADVEDEAPAAKKTKPEKVKKKPMRRPDHGEAIYCVEYAVSNRSTCKECGEKIEQGFVRLGLAVPGKGDWDDISWRHPKCFMEPLEVSEEETLTAASQIERYEDLEEKDQKMIDTWFAQASKMPQKERAVLETAAEAAAEDGGRSLLGTLLQGASFKEREQLGSLGARFDYRSKTWFVPYGKDAAPFAKWLGAGAAAAIAAHAAASAEGGTGSSGAGGSQDVPMPDAPLEVRQIRPTIAPEAVAKMSMGELKEELSARGLGTSGKKAELVGKLREALENPPAAPDAPTTAPDAPTTAPDAPTNESGRRVDRAVPGGAQYAVYEDYDVKLSESSLVDGANVNKYYFIQVLQKQGGTFATYFKYGKIGETEYGDKLDGPFESAAEAIQSFEAKFHEKTRGKKDKSPKEAAWAAYKAGQFEKRDGYYGVIETKVGEPGGAGGGADDWQKNLDDKQIEKGKAALAAIKSALSDEDKALDTALIAKLSTEYYRAIPTSSGRKAPPPLDSLAVVGEKEHQLEFWLRMGFEETGTIVDNPLGGLWDLALPPTLKEACLPYGVSDLGSISSSVARGKVLAKSRAGGPIKSMSADKYGAIVLYTGNSIYRELNRALREVHAEVPKYLRYLRLLFEAMDAMPTRSVRLWRGIAADLYDEYEPGKVITWWSVSSTTADESVARGFMSQLGGVASLIILDTKSALDITPLSVYPKEKESLLAPGTRLKVLSRTRHGNINEIHVEEIDTAVEPRPAHALVAAPEPSAVAGASADEEAEHPYSRFSVEAAKSNRSTCKGCGLKIDKGEVRIGCELEDLDGEFGGHAITQWRHVHCVQPSWVKLDELDGLGSLNKAGKTSIEAWHKPNKK</sequence>
<feature type="compositionally biased region" description="Gly residues" evidence="13">
    <location>
        <begin position="266"/>
        <end position="275"/>
    </location>
</feature>
<keyword evidence="6" id="KW-0479">Metal-binding</keyword>
<dbReference type="PROSITE" id="PS50064">
    <property type="entry name" value="ZF_PARP_2"/>
    <property type="match status" value="2"/>
</dbReference>
<name>A0A0M0JWT7_9EUKA</name>
<dbReference type="Proteomes" id="UP000037460">
    <property type="component" value="Unassembled WGS sequence"/>
</dbReference>
<dbReference type="InterPro" id="IPR036361">
    <property type="entry name" value="SAP_dom_sf"/>
</dbReference>
<comment type="subcellular location">
    <subcellularLocation>
        <location evidence="1">Nucleus</location>
    </subcellularLocation>
</comment>
<dbReference type="SMART" id="SM00773">
    <property type="entry name" value="WGR"/>
    <property type="match status" value="1"/>
</dbReference>
<feature type="domain" description="SAP" evidence="15">
    <location>
        <begin position="300"/>
        <end position="334"/>
    </location>
</feature>
<evidence type="ECO:0000256" key="3">
    <source>
        <dbReference type="ARBA" id="ARBA00022676"/>
    </source>
</evidence>
<dbReference type="InterPro" id="IPR004102">
    <property type="entry name" value="Poly(ADP-ribose)pol_reg_dom"/>
</dbReference>
<dbReference type="InterPro" id="IPR036957">
    <property type="entry name" value="Znf_PARP_sf"/>
</dbReference>
<dbReference type="InterPro" id="IPR050800">
    <property type="entry name" value="ARTD/PARP"/>
</dbReference>
<keyword evidence="4 12" id="KW-0808">Transferase</keyword>
<evidence type="ECO:0000259" key="14">
    <source>
        <dbReference type="PROSITE" id="PS50064"/>
    </source>
</evidence>
<dbReference type="SUPFAM" id="SSF47587">
    <property type="entry name" value="Domain of poly(ADP-ribose) polymerase"/>
    <property type="match status" value="1"/>
</dbReference>
<evidence type="ECO:0000313" key="18">
    <source>
        <dbReference type="Proteomes" id="UP000037460"/>
    </source>
</evidence>
<keyword evidence="18" id="KW-1185">Reference proteome</keyword>
<evidence type="ECO:0000256" key="11">
    <source>
        <dbReference type="ARBA" id="ARBA00047597"/>
    </source>
</evidence>
<dbReference type="Gene3D" id="1.20.142.10">
    <property type="entry name" value="Poly(ADP-ribose) polymerase, regulatory domain"/>
    <property type="match status" value="1"/>
</dbReference>
<evidence type="ECO:0000256" key="5">
    <source>
        <dbReference type="ARBA" id="ARBA00022695"/>
    </source>
</evidence>
<keyword evidence="8" id="KW-0862">Zinc</keyword>
<feature type="domain" description="PARP-type" evidence="14">
    <location>
        <begin position="828"/>
        <end position="879"/>
    </location>
</feature>
<proteinExistence type="inferred from homology"/>
<dbReference type="Gene3D" id="1.10.720.30">
    <property type="entry name" value="SAP domain"/>
    <property type="match status" value="1"/>
</dbReference>
<evidence type="ECO:0000256" key="7">
    <source>
        <dbReference type="ARBA" id="ARBA00022771"/>
    </source>
</evidence>
<evidence type="ECO:0000256" key="1">
    <source>
        <dbReference type="ARBA" id="ARBA00004123"/>
    </source>
</evidence>
<evidence type="ECO:0000256" key="10">
    <source>
        <dbReference type="ARBA" id="ARBA00023242"/>
    </source>
</evidence>
<dbReference type="Pfam" id="PF02877">
    <property type="entry name" value="PARP_reg"/>
    <property type="match status" value="1"/>
</dbReference>
<dbReference type="Pfam" id="PF02037">
    <property type="entry name" value="SAP"/>
    <property type="match status" value="1"/>
</dbReference>
<feature type="compositionally biased region" description="Low complexity" evidence="13">
    <location>
        <begin position="342"/>
        <end position="359"/>
    </location>
</feature>
<feature type="region of interest" description="Disordered" evidence="13">
    <location>
        <begin position="334"/>
        <end position="367"/>
    </location>
</feature>
<dbReference type="SUPFAM" id="SSF57716">
    <property type="entry name" value="Glucocorticoid receptor-like (DNA-binding domain)"/>
    <property type="match status" value="2"/>
</dbReference>
<dbReference type="Pfam" id="PF18974">
    <property type="entry name" value="DUF5710"/>
    <property type="match status" value="1"/>
</dbReference>
<dbReference type="InterPro" id="IPR036616">
    <property type="entry name" value="Poly(ADP-ribose)pol_reg_dom_sf"/>
</dbReference>
<dbReference type="GO" id="GO:0016779">
    <property type="term" value="F:nucleotidyltransferase activity"/>
    <property type="evidence" value="ECO:0007669"/>
    <property type="project" value="UniProtKB-KW"/>
</dbReference>
<dbReference type="PROSITE" id="PS51977">
    <property type="entry name" value="WGR"/>
    <property type="match status" value="1"/>
</dbReference>
<dbReference type="GO" id="GO:0003950">
    <property type="term" value="F:NAD+ poly-ADP-ribosyltransferase activity"/>
    <property type="evidence" value="ECO:0007669"/>
    <property type="project" value="InterPro"/>
</dbReference>
<dbReference type="SMART" id="SM01336">
    <property type="entry name" value="zf-PARP"/>
    <property type="match status" value="2"/>
</dbReference>
<dbReference type="PROSITE" id="PS50800">
    <property type="entry name" value="SAP"/>
    <property type="match status" value="1"/>
</dbReference>
<dbReference type="InterPro" id="IPR036930">
    <property type="entry name" value="WGR_dom_sf"/>
</dbReference>
<dbReference type="GO" id="GO:0006302">
    <property type="term" value="P:double-strand break repair"/>
    <property type="evidence" value="ECO:0007669"/>
    <property type="project" value="TreeGrafter"/>
</dbReference>
<dbReference type="AlphaFoldDB" id="A0A0M0JWT7"/>
<dbReference type="EMBL" id="JWZX01002161">
    <property type="protein sequence ID" value="KOO30792.1"/>
    <property type="molecule type" value="Genomic_DNA"/>
</dbReference>
<dbReference type="SUPFAM" id="SSF142921">
    <property type="entry name" value="WGR domain-like"/>
    <property type="match status" value="1"/>
</dbReference>
<comment type="caution">
    <text evidence="17">The sequence shown here is derived from an EMBL/GenBank/DDBJ whole genome shotgun (WGS) entry which is preliminary data.</text>
</comment>
<keyword evidence="10" id="KW-0539">Nucleus</keyword>
<dbReference type="GO" id="GO:0005730">
    <property type="term" value="C:nucleolus"/>
    <property type="evidence" value="ECO:0007669"/>
    <property type="project" value="TreeGrafter"/>
</dbReference>
<keyword evidence="7" id="KW-0863">Zinc-finger</keyword>
<dbReference type="GO" id="GO:0035861">
    <property type="term" value="C:site of double-strand break"/>
    <property type="evidence" value="ECO:0007669"/>
    <property type="project" value="TreeGrafter"/>
</dbReference>
<dbReference type="PANTHER" id="PTHR10459:SF66">
    <property type="entry name" value="PROTEIN MONO-ADP-RIBOSYLTRANSFERASE PARP3"/>
    <property type="match status" value="1"/>
</dbReference>
<evidence type="ECO:0000256" key="2">
    <source>
        <dbReference type="ARBA" id="ARBA00009558"/>
    </source>
</evidence>
<keyword evidence="12" id="KW-0521">NADP</keyword>
<evidence type="ECO:0000313" key="17">
    <source>
        <dbReference type="EMBL" id="KOO30792.1"/>
    </source>
</evidence>
<dbReference type="InterPro" id="IPR043764">
    <property type="entry name" value="DUF5710"/>
</dbReference>
<evidence type="ECO:0000256" key="9">
    <source>
        <dbReference type="ARBA" id="ARBA00023027"/>
    </source>
</evidence>
<dbReference type="PROSITE" id="PS51996">
    <property type="entry name" value="TR_MART"/>
    <property type="match status" value="1"/>
</dbReference>
<dbReference type="InterPro" id="IPR003034">
    <property type="entry name" value="SAP_dom"/>
</dbReference>
<dbReference type="Pfam" id="PF01129">
    <property type="entry name" value="ART"/>
    <property type="match status" value="1"/>
</dbReference>
<evidence type="ECO:0000259" key="16">
    <source>
        <dbReference type="PROSITE" id="PS51977"/>
    </source>
</evidence>
<evidence type="ECO:0000256" key="8">
    <source>
        <dbReference type="ARBA" id="ARBA00022833"/>
    </source>
</evidence>
<comment type="catalytic activity">
    <reaction evidence="11 12">
        <text>L-arginyl-[protein] + NAD(+) = N(omega)-(ADP-D-ribosyl)-L-arginyl-[protein] + nicotinamide + H(+)</text>
        <dbReference type="Rhea" id="RHEA:19149"/>
        <dbReference type="Rhea" id="RHEA-COMP:10532"/>
        <dbReference type="Rhea" id="RHEA-COMP:15087"/>
        <dbReference type="ChEBI" id="CHEBI:15378"/>
        <dbReference type="ChEBI" id="CHEBI:17154"/>
        <dbReference type="ChEBI" id="CHEBI:29965"/>
        <dbReference type="ChEBI" id="CHEBI:57540"/>
        <dbReference type="ChEBI" id="CHEBI:142554"/>
        <dbReference type="EC" id="2.4.2.31"/>
    </reaction>
</comment>
<feature type="compositionally biased region" description="Basic residues" evidence="13">
    <location>
        <begin position="69"/>
        <end position="81"/>
    </location>
</feature>
<dbReference type="PANTHER" id="PTHR10459">
    <property type="entry name" value="DNA LIGASE"/>
    <property type="match status" value="1"/>
</dbReference>
<dbReference type="SUPFAM" id="SSF68906">
    <property type="entry name" value="SAP domain"/>
    <property type="match status" value="1"/>
</dbReference>
<keyword evidence="3 12" id="KW-0328">Glycosyltransferase</keyword>
<dbReference type="InterPro" id="IPR001510">
    <property type="entry name" value="Znf_PARP"/>
</dbReference>
<keyword evidence="5" id="KW-0548">Nucleotidyltransferase</keyword>
<feature type="domain" description="WGR" evidence="16">
    <location>
        <begin position="375"/>
        <end position="481"/>
    </location>
</feature>
<evidence type="ECO:0000256" key="12">
    <source>
        <dbReference type="RuleBase" id="RU361228"/>
    </source>
</evidence>
<dbReference type="SUPFAM" id="SSF56399">
    <property type="entry name" value="ADP-ribosylation"/>
    <property type="match status" value="1"/>
</dbReference>
<dbReference type="GO" id="GO:0008270">
    <property type="term" value="F:zinc ion binding"/>
    <property type="evidence" value="ECO:0007669"/>
    <property type="project" value="UniProtKB-KW"/>
</dbReference>
<evidence type="ECO:0000256" key="6">
    <source>
        <dbReference type="ARBA" id="ARBA00022723"/>
    </source>
</evidence>
<reference evidence="18" key="1">
    <citation type="journal article" date="2015" name="PLoS Genet.">
        <title>Genome Sequence and Transcriptome Analyses of Chrysochromulina tobin: Metabolic Tools for Enhanced Algal Fitness in the Prominent Order Prymnesiales (Haptophyceae).</title>
        <authorList>
            <person name="Hovde B.T."/>
            <person name="Deodato C.R."/>
            <person name="Hunsperger H.M."/>
            <person name="Ryken S.A."/>
            <person name="Yost W."/>
            <person name="Jha R.K."/>
            <person name="Patterson J."/>
            <person name="Monnat R.J. Jr."/>
            <person name="Barlow S.B."/>
            <person name="Starkenburg S.R."/>
            <person name="Cattolico R.A."/>
        </authorList>
    </citation>
    <scope>NUCLEOTIDE SEQUENCE</scope>
    <source>
        <strain evidence="18">CCMP291</strain>
    </source>
</reference>
<protein>
    <recommendedName>
        <fullName evidence="12">NAD(P)(+)--arginine ADP-ribosyltransferase</fullName>
        <ecNumber evidence="12">2.4.2.31</ecNumber>
    </recommendedName>
    <alternativeName>
        <fullName evidence="12">Mono(ADP-ribosyl)transferase</fullName>
    </alternativeName>
</protein>
<keyword evidence="9 12" id="KW-0520">NAD</keyword>